<name>A0A6C0BPC0_9ZZZZ</name>
<dbReference type="Pfam" id="PF19150">
    <property type="entry name" value="DUF5832"/>
    <property type="match status" value="1"/>
</dbReference>
<reference evidence="1" key="1">
    <citation type="journal article" date="2020" name="Nature">
        <title>Giant virus diversity and host interactions through global metagenomics.</title>
        <authorList>
            <person name="Schulz F."/>
            <person name="Roux S."/>
            <person name="Paez-Espino D."/>
            <person name="Jungbluth S."/>
            <person name="Walsh D.A."/>
            <person name="Denef V.J."/>
            <person name="McMahon K.D."/>
            <person name="Konstantinidis K.T."/>
            <person name="Eloe-Fadrosh E.A."/>
            <person name="Kyrpides N.C."/>
            <person name="Woyke T."/>
        </authorList>
    </citation>
    <scope>NUCLEOTIDE SEQUENCE</scope>
    <source>
        <strain evidence="1">GVMAG-M-3300017989-17</strain>
    </source>
</reference>
<evidence type="ECO:0000313" key="1">
    <source>
        <dbReference type="EMBL" id="QHS93484.1"/>
    </source>
</evidence>
<dbReference type="EMBL" id="MN739205">
    <property type="protein sequence ID" value="QHS93484.1"/>
    <property type="molecule type" value="Genomic_DNA"/>
</dbReference>
<organism evidence="1">
    <name type="scientific">viral metagenome</name>
    <dbReference type="NCBI Taxonomy" id="1070528"/>
    <lineage>
        <taxon>unclassified sequences</taxon>
        <taxon>metagenomes</taxon>
        <taxon>organismal metagenomes</taxon>
    </lineage>
</organism>
<dbReference type="InterPro" id="IPR043872">
    <property type="entry name" value="DUF5832"/>
</dbReference>
<dbReference type="AlphaFoldDB" id="A0A6C0BPC0"/>
<sequence>METEQQRVSLTEKVKIRVPNQNWVVVNIIGPGLRQTTKNTAFRILGCFDAEAEAQAFAKKYEKLDDRFDIYVCSMYEFLPIPDQVHDVGNVKYGREEINELLEVHESTRTQTEEWNARVEQAQKTGEDKWGALMGL</sequence>
<accession>A0A6C0BPC0</accession>
<protein>
    <submittedName>
        <fullName evidence="1">Uncharacterized protein</fullName>
    </submittedName>
</protein>
<proteinExistence type="predicted"/>